<dbReference type="AlphaFoldDB" id="A0A7I4Z731"/>
<feature type="coiled-coil region" evidence="10">
    <location>
        <begin position="385"/>
        <end position="437"/>
    </location>
</feature>
<evidence type="ECO:0000256" key="4">
    <source>
        <dbReference type="ARBA" id="ARBA00022448"/>
    </source>
</evidence>
<evidence type="ECO:0000256" key="5">
    <source>
        <dbReference type="ARBA" id="ARBA00022692"/>
    </source>
</evidence>
<evidence type="ECO:0000256" key="6">
    <source>
        <dbReference type="ARBA" id="ARBA00022989"/>
    </source>
</evidence>
<sequence>MESFLKSWKAVSWENVQIRVDEEIKAIGVRQDEGDVGRKILVDESNKYREVTTKETRRVALPLIKAFQKEVDQLTVRGKATEAALIEICSQLTNLPDPTPIIEQAIVWKLQAEKADTAIEEANHLRAQVAQAHTELADLRNQDVTIRQLRETVKQLEEEKTREVEKAVVVIEKDLRTEFSIRDHETTMRSDKLKAENAALEKKVSELEALMRDAQRRLDVARVAADRKEALENEQIDILSRDLNDANRRVAHLEAELNRVREELADVRASSKRGGLEDIAVLGGLMKEKDEQIARLTEENQRLVEAAAADASKARLRCDELATELEKRTHQIKQLEALLADKSDYEAIKKELRLLREIEFGEAATANEESIARLGETVQSLDRLLAAKNRRLQNDNAQLRQTNERYQEQLAKNDVELAQLRQQTTTQTELIAKLEADLAAAVARRNSQNVDELSTIDMLGAVHDPKMEGDARNVLTIVLAQRDRLKLRVGVLEEELMAEKSKQTMLQTEIEKVRDDNVKLYGKIKFLQSSGNKPAETSVPLPEESSYSAQYERRLDPFQRFGQAETQRGYARLPIHDRASLSIGRAIMTSASARMTFFFYLVILHLLVFLVLYRFAYTESCERDFQQDCVARFERHMREHHPGISNG</sequence>
<protein>
    <recommendedName>
        <fullName evidence="3">Protein CASP</fullName>
    </recommendedName>
</protein>
<feature type="transmembrane region" description="Helical" evidence="11">
    <location>
        <begin position="597"/>
        <end position="616"/>
    </location>
</feature>
<dbReference type="PANTHER" id="PTHR14043:SF2">
    <property type="entry name" value="HOMEOBOX PROTEIN CUT"/>
    <property type="match status" value="1"/>
</dbReference>
<evidence type="ECO:0000256" key="1">
    <source>
        <dbReference type="ARBA" id="ARBA00004409"/>
    </source>
</evidence>
<evidence type="ECO:0000256" key="7">
    <source>
        <dbReference type="ARBA" id="ARBA00023034"/>
    </source>
</evidence>
<dbReference type="Proteomes" id="UP000025227">
    <property type="component" value="Unplaced"/>
</dbReference>
<dbReference type="Pfam" id="PF08172">
    <property type="entry name" value="CASP_C"/>
    <property type="match status" value="1"/>
</dbReference>
<keyword evidence="9 11" id="KW-0472">Membrane</keyword>
<dbReference type="WBParaSite" id="HCON_00193630-00001">
    <property type="protein sequence ID" value="HCON_00193630-00001"/>
    <property type="gene ID" value="HCON_00193630"/>
</dbReference>
<evidence type="ECO:0000256" key="8">
    <source>
        <dbReference type="ARBA" id="ARBA00023054"/>
    </source>
</evidence>
<dbReference type="GO" id="GO:0000139">
    <property type="term" value="C:Golgi membrane"/>
    <property type="evidence" value="ECO:0007669"/>
    <property type="project" value="UniProtKB-SubCell"/>
</dbReference>
<evidence type="ECO:0000259" key="12">
    <source>
        <dbReference type="Pfam" id="PF08172"/>
    </source>
</evidence>
<keyword evidence="5 11" id="KW-0812">Transmembrane</keyword>
<evidence type="ECO:0000256" key="3">
    <source>
        <dbReference type="ARBA" id="ARBA00018691"/>
    </source>
</evidence>
<dbReference type="InterPro" id="IPR057476">
    <property type="entry name" value="Cux_N"/>
</dbReference>
<evidence type="ECO:0000256" key="9">
    <source>
        <dbReference type="ARBA" id="ARBA00023136"/>
    </source>
</evidence>
<keyword evidence="7" id="KW-0333">Golgi apparatus</keyword>
<reference evidence="15" key="1">
    <citation type="submission" date="2020-12" db="UniProtKB">
        <authorList>
            <consortium name="WormBaseParasite"/>
        </authorList>
    </citation>
    <scope>IDENTIFICATION</scope>
    <source>
        <strain evidence="15">MHco3</strain>
    </source>
</reference>
<dbReference type="GO" id="GO:0000981">
    <property type="term" value="F:DNA-binding transcription factor activity, RNA polymerase II-specific"/>
    <property type="evidence" value="ECO:0007669"/>
    <property type="project" value="TreeGrafter"/>
</dbReference>
<feature type="coiled-coil region" evidence="10">
    <location>
        <begin position="190"/>
        <end position="338"/>
    </location>
</feature>
<evidence type="ECO:0000256" key="10">
    <source>
        <dbReference type="SAM" id="Coils"/>
    </source>
</evidence>
<organism evidence="14 15">
    <name type="scientific">Haemonchus contortus</name>
    <name type="common">Barber pole worm</name>
    <dbReference type="NCBI Taxonomy" id="6289"/>
    <lineage>
        <taxon>Eukaryota</taxon>
        <taxon>Metazoa</taxon>
        <taxon>Ecdysozoa</taxon>
        <taxon>Nematoda</taxon>
        <taxon>Chromadorea</taxon>
        <taxon>Rhabditida</taxon>
        <taxon>Rhabditina</taxon>
        <taxon>Rhabditomorpha</taxon>
        <taxon>Strongyloidea</taxon>
        <taxon>Trichostrongylidae</taxon>
        <taxon>Haemonchus</taxon>
    </lineage>
</organism>
<dbReference type="Pfam" id="PF25398">
    <property type="entry name" value="CUX1_N"/>
    <property type="match status" value="1"/>
</dbReference>
<feature type="domain" description="Cux N-terminal" evidence="13">
    <location>
        <begin position="2"/>
        <end position="106"/>
    </location>
</feature>
<keyword evidence="6 11" id="KW-1133">Transmembrane helix</keyword>
<dbReference type="OMA" id="WQQEGFN"/>
<evidence type="ECO:0000259" key="13">
    <source>
        <dbReference type="Pfam" id="PF25398"/>
    </source>
</evidence>
<dbReference type="PANTHER" id="PTHR14043">
    <property type="entry name" value="CCAAT DISPLACEMENT PROTEIN-RELATED"/>
    <property type="match status" value="1"/>
</dbReference>
<dbReference type="InterPro" id="IPR012955">
    <property type="entry name" value="CASP_C"/>
</dbReference>
<feature type="coiled-coil region" evidence="10">
    <location>
        <begin position="115"/>
        <end position="166"/>
    </location>
</feature>
<name>A0A7I4Z731_HAECO</name>
<dbReference type="GO" id="GO:0005634">
    <property type="term" value="C:nucleus"/>
    <property type="evidence" value="ECO:0007669"/>
    <property type="project" value="TreeGrafter"/>
</dbReference>
<dbReference type="GO" id="GO:0006891">
    <property type="term" value="P:intra-Golgi vesicle-mediated transport"/>
    <property type="evidence" value="ECO:0007669"/>
    <property type="project" value="InterPro"/>
</dbReference>
<keyword evidence="8 10" id="KW-0175">Coiled coil</keyword>
<accession>A0A7I4Z731</accession>
<comment type="similarity">
    <text evidence="2">Belongs to the CASP family.</text>
</comment>
<proteinExistence type="inferred from homology"/>
<comment type="subcellular location">
    <subcellularLocation>
        <location evidence="1">Golgi apparatus membrane</location>
        <topology evidence="1">Single-pass type IV membrane protein</topology>
    </subcellularLocation>
</comment>
<keyword evidence="14" id="KW-1185">Reference proteome</keyword>
<evidence type="ECO:0000256" key="11">
    <source>
        <dbReference type="SAM" id="Phobius"/>
    </source>
</evidence>
<dbReference type="GO" id="GO:0000977">
    <property type="term" value="F:RNA polymerase II transcription regulatory region sequence-specific DNA binding"/>
    <property type="evidence" value="ECO:0007669"/>
    <property type="project" value="TreeGrafter"/>
</dbReference>
<feature type="domain" description="CASP C-terminal" evidence="12">
    <location>
        <begin position="392"/>
        <end position="616"/>
    </location>
</feature>
<keyword evidence="4" id="KW-0813">Transport</keyword>
<evidence type="ECO:0000313" key="14">
    <source>
        <dbReference type="Proteomes" id="UP000025227"/>
    </source>
</evidence>
<evidence type="ECO:0000256" key="2">
    <source>
        <dbReference type="ARBA" id="ARBA00006415"/>
    </source>
</evidence>
<evidence type="ECO:0000313" key="15">
    <source>
        <dbReference type="WBParaSite" id="HCON_00193630-00001"/>
    </source>
</evidence>
<dbReference type="OrthoDB" id="10257567at2759"/>